<evidence type="ECO:0000313" key="6">
    <source>
        <dbReference type="EMBL" id="EOA33073.1"/>
    </source>
</evidence>
<dbReference type="KEGG" id="crb:17892697"/>
<feature type="chain" id="PRO_5004342231" description="Pectinesterase inhibitor domain-containing protein" evidence="4">
    <location>
        <begin position="23"/>
        <end position="176"/>
    </location>
</feature>
<comment type="similarity">
    <text evidence="3">Belongs to the PMEI family.</text>
</comment>
<feature type="domain" description="Pectinesterase inhibitor" evidence="5">
    <location>
        <begin position="21"/>
        <end position="169"/>
    </location>
</feature>
<reference evidence="7" key="1">
    <citation type="journal article" date="2013" name="Nat. Genet.">
        <title>The Capsella rubella genome and the genomic consequences of rapid mating system evolution.</title>
        <authorList>
            <person name="Slotte T."/>
            <person name="Hazzouri K.M."/>
            <person name="Agren J.A."/>
            <person name="Koenig D."/>
            <person name="Maumus F."/>
            <person name="Guo Y.L."/>
            <person name="Steige K."/>
            <person name="Platts A.E."/>
            <person name="Escobar J.S."/>
            <person name="Newman L.K."/>
            <person name="Wang W."/>
            <person name="Mandakova T."/>
            <person name="Vello E."/>
            <person name="Smith L.M."/>
            <person name="Henz S.R."/>
            <person name="Steffen J."/>
            <person name="Takuno S."/>
            <person name="Brandvain Y."/>
            <person name="Coop G."/>
            <person name="Andolfatto P."/>
            <person name="Hu T.T."/>
            <person name="Blanchette M."/>
            <person name="Clark R.M."/>
            <person name="Quesneville H."/>
            <person name="Nordborg M."/>
            <person name="Gaut B.S."/>
            <person name="Lysak M.A."/>
            <person name="Jenkins J."/>
            <person name="Grimwood J."/>
            <person name="Chapman J."/>
            <person name="Prochnik S."/>
            <person name="Shu S."/>
            <person name="Rokhsar D."/>
            <person name="Schmutz J."/>
            <person name="Weigel D."/>
            <person name="Wright S.I."/>
        </authorList>
    </citation>
    <scope>NUCLEOTIDE SEQUENCE [LARGE SCALE GENOMIC DNA]</scope>
    <source>
        <strain evidence="7">cv. Monte Gargano</strain>
    </source>
</reference>
<evidence type="ECO:0000256" key="4">
    <source>
        <dbReference type="SAM" id="SignalP"/>
    </source>
</evidence>
<accession>R0I992</accession>
<dbReference type="SUPFAM" id="SSF101148">
    <property type="entry name" value="Plant invertase/pectin methylesterase inhibitor"/>
    <property type="match status" value="1"/>
</dbReference>
<dbReference type="NCBIfam" id="TIGR01614">
    <property type="entry name" value="PME_inhib"/>
    <property type="match status" value="1"/>
</dbReference>
<proteinExistence type="inferred from homology"/>
<dbReference type="Gene3D" id="1.20.140.40">
    <property type="entry name" value="Invertase/pectin methylesterase inhibitor family protein"/>
    <property type="match status" value="1"/>
</dbReference>
<keyword evidence="7" id="KW-1185">Reference proteome</keyword>
<protein>
    <recommendedName>
        <fullName evidence="5">Pectinesterase inhibitor domain-containing protein</fullName>
    </recommendedName>
</protein>
<dbReference type="EMBL" id="KB870807">
    <property type="protein sequence ID" value="EOA33073.1"/>
    <property type="molecule type" value="Genomic_DNA"/>
</dbReference>
<gene>
    <name evidence="6" type="ORF">CARUB_v10016410mg</name>
</gene>
<evidence type="ECO:0000259" key="5">
    <source>
        <dbReference type="SMART" id="SM00856"/>
    </source>
</evidence>
<dbReference type="Proteomes" id="UP000029121">
    <property type="component" value="Unassembled WGS sequence"/>
</dbReference>
<dbReference type="InterPro" id="IPR006501">
    <property type="entry name" value="Pectinesterase_inhib_dom"/>
</dbReference>
<keyword evidence="1 4" id="KW-0732">Signal</keyword>
<dbReference type="GO" id="GO:0004857">
    <property type="term" value="F:enzyme inhibitor activity"/>
    <property type="evidence" value="ECO:0007669"/>
    <property type="project" value="InterPro"/>
</dbReference>
<feature type="signal peptide" evidence="4">
    <location>
        <begin position="1"/>
        <end position="22"/>
    </location>
</feature>
<dbReference type="SMART" id="SM00856">
    <property type="entry name" value="PMEI"/>
    <property type="match status" value="1"/>
</dbReference>
<dbReference type="PANTHER" id="PTHR36710">
    <property type="entry name" value="PECTINESTERASE INHIBITOR-LIKE"/>
    <property type="match status" value="1"/>
</dbReference>
<organism evidence="6 7">
    <name type="scientific">Capsella rubella</name>
    <dbReference type="NCBI Taxonomy" id="81985"/>
    <lineage>
        <taxon>Eukaryota</taxon>
        <taxon>Viridiplantae</taxon>
        <taxon>Streptophyta</taxon>
        <taxon>Embryophyta</taxon>
        <taxon>Tracheophyta</taxon>
        <taxon>Spermatophyta</taxon>
        <taxon>Magnoliopsida</taxon>
        <taxon>eudicotyledons</taxon>
        <taxon>Gunneridae</taxon>
        <taxon>Pentapetalae</taxon>
        <taxon>rosids</taxon>
        <taxon>malvids</taxon>
        <taxon>Brassicales</taxon>
        <taxon>Brassicaceae</taxon>
        <taxon>Camelineae</taxon>
        <taxon>Capsella</taxon>
    </lineage>
</organism>
<dbReference type="eggNOG" id="ENOG502R7J0">
    <property type="taxonomic scope" value="Eukaryota"/>
</dbReference>
<sequence length="176" mass="19781">MNHFTKLFAIFLVFIQIQIALSQSLEQKVCQQNRYKALCFSTLNNNPRSKTSNLHGLASIAFDATIKTFNDMEQFLIIVLNLVSRSEDSKKYRSCVEDYGAAINNILPAVVADLKAKKYPEAMSQMKEVLVKQGDCDKQFAGPDTSAKKTELMSFTKVVHDTADMTIDIIKMLSTN</sequence>
<dbReference type="STRING" id="81985.R0I992"/>
<evidence type="ECO:0000256" key="2">
    <source>
        <dbReference type="ARBA" id="ARBA00023157"/>
    </source>
</evidence>
<dbReference type="Pfam" id="PF04043">
    <property type="entry name" value="PMEI"/>
    <property type="match status" value="1"/>
</dbReference>
<evidence type="ECO:0000313" key="7">
    <source>
        <dbReference type="Proteomes" id="UP000029121"/>
    </source>
</evidence>
<dbReference type="AlphaFoldDB" id="R0I992"/>
<dbReference type="InterPro" id="IPR052421">
    <property type="entry name" value="PCW_Enzyme_Inhibitor"/>
</dbReference>
<name>R0I992_9BRAS</name>
<dbReference type="PANTHER" id="PTHR36710:SF18">
    <property type="entry name" value="PECTINESTERASE INHIBITOR 5-RELATED"/>
    <property type="match status" value="1"/>
</dbReference>
<dbReference type="OrthoDB" id="764172at2759"/>
<evidence type="ECO:0000256" key="1">
    <source>
        <dbReference type="ARBA" id="ARBA00022729"/>
    </source>
</evidence>
<evidence type="ECO:0000256" key="3">
    <source>
        <dbReference type="ARBA" id="ARBA00038471"/>
    </source>
</evidence>
<dbReference type="InterPro" id="IPR035513">
    <property type="entry name" value="Invertase/methylesterase_inhib"/>
</dbReference>
<keyword evidence="2" id="KW-1015">Disulfide bond</keyword>